<evidence type="ECO:0000259" key="8">
    <source>
        <dbReference type="Pfam" id="PF00814"/>
    </source>
</evidence>
<dbReference type="InterPro" id="IPR022450">
    <property type="entry name" value="TsaD"/>
</dbReference>
<dbReference type="HAMAP" id="MF_01445">
    <property type="entry name" value="TsaD"/>
    <property type="match status" value="1"/>
</dbReference>
<comment type="function">
    <text evidence="7">Required for the formation of a threonylcarbamoyl group on adenosine at position 37 (t(6)A37) in tRNAs that read codons beginning with adenine. Is involved in the transfer of the threonylcarbamoyl moiety of threonylcarbamoyl-AMP (TC-AMP) to the N6 group of A37, together with TsaE and TsaB. TsaD likely plays a direct catalytic role in this reaction.</text>
</comment>
<dbReference type="EC" id="2.3.1.234" evidence="7"/>
<dbReference type="InterPro" id="IPR017860">
    <property type="entry name" value="Peptidase_M22_CS"/>
</dbReference>
<evidence type="ECO:0000256" key="1">
    <source>
        <dbReference type="ARBA" id="ARBA00022679"/>
    </source>
</evidence>
<evidence type="ECO:0000256" key="4">
    <source>
        <dbReference type="ARBA" id="ARBA00023004"/>
    </source>
</evidence>
<keyword evidence="1 7" id="KW-0808">Transferase</keyword>
<dbReference type="NCBIfam" id="TIGR00329">
    <property type="entry name" value="gcp_kae1"/>
    <property type="match status" value="1"/>
</dbReference>
<dbReference type="CDD" id="cd24133">
    <property type="entry name" value="ASKHA_NBD_TsaD_bac"/>
    <property type="match status" value="1"/>
</dbReference>
<dbReference type="Proteomes" id="UP001629536">
    <property type="component" value="Unassembled WGS sequence"/>
</dbReference>
<feature type="binding site" evidence="7">
    <location>
        <position position="111"/>
    </location>
    <ligand>
        <name>Fe cation</name>
        <dbReference type="ChEBI" id="CHEBI:24875"/>
    </ligand>
</feature>
<comment type="caution">
    <text evidence="9">The sequence shown here is derived from an EMBL/GenBank/DDBJ whole genome shotgun (WGS) entry which is preliminary data.</text>
</comment>
<dbReference type="PANTHER" id="PTHR11735">
    <property type="entry name" value="TRNA N6-ADENOSINE THREONYLCARBAMOYLTRANSFERASE"/>
    <property type="match status" value="1"/>
</dbReference>
<keyword evidence="3 7" id="KW-0479">Metal-binding</keyword>
<evidence type="ECO:0000256" key="7">
    <source>
        <dbReference type="HAMAP-Rule" id="MF_01445"/>
    </source>
</evidence>
<dbReference type="PRINTS" id="PR00789">
    <property type="entry name" value="OSIALOPTASE"/>
</dbReference>
<reference evidence="9 10" key="1">
    <citation type="journal article" date="2024" name="Front. Microbiol.">
        <title>Pangenomic and biochemical analyses of Helcococcus ovis reveal widespread tetracycline resistance and a novel bacterial species, Helcococcus bovis.</title>
        <authorList>
            <person name="Cunha F."/>
            <person name="Zhai Y."/>
            <person name="Casaro S."/>
            <person name="Jones K.L."/>
            <person name="Hernandez M."/>
            <person name="Bisinotto R.S."/>
            <person name="Kariyawasam S."/>
            <person name="Brown M.B."/>
            <person name="Phillips A."/>
            <person name="Jeong K.C."/>
            <person name="Galvao K.N."/>
        </authorList>
    </citation>
    <scope>NUCLEOTIDE SEQUENCE [LARGE SCALE GENOMIC DNA]</scope>
    <source>
        <strain evidence="9 10">KG197</strain>
    </source>
</reference>
<comment type="catalytic activity">
    <reaction evidence="6 7">
        <text>L-threonylcarbamoyladenylate + adenosine(37) in tRNA = N(6)-L-threonylcarbamoyladenosine(37) in tRNA + AMP + H(+)</text>
        <dbReference type="Rhea" id="RHEA:37059"/>
        <dbReference type="Rhea" id="RHEA-COMP:10162"/>
        <dbReference type="Rhea" id="RHEA-COMP:10163"/>
        <dbReference type="ChEBI" id="CHEBI:15378"/>
        <dbReference type="ChEBI" id="CHEBI:73682"/>
        <dbReference type="ChEBI" id="CHEBI:74411"/>
        <dbReference type="ChEBI" id="CHEBI:74418"/>
        <dbReference type="ChEBI" id="CHEBI:456215"/>
        <dbReference type="EC" id="2.3.1.234"/>
    </reaction>
</comment>
<dbReference type="PANTHER" id="PTHR11735:SF6">
    <property type="entry name" value="TRNA N6-ADENOSINE THREONYLCARBAMOYLTRANSFERASE, MITOCHONDRIAL"/>
    <property type="match status" value="1"/>
</dbReference>
<evidence type="ECO:0000313" key="10">
    <source>
        <dbReference type="Proteomes" id="UP001629536"/>
    </source>
</evidence>
<comment type="similarity">
    <text evidence="7">Belongs to the KAE1 / TsaD family.</text>
</comment>
<comment type="subcellular location">
    <subcellularLocation>
        <location evidence="7">Cytoplasm</location>
    </subcellularLocation>
</comment>
<organism evidence="9 10">
    <name type="scientific">Helcococcus bovis</name>
    <dbReference type="NCBI Taxonomy" id="3153252"/>
    <lineage>
        <taxon>Bacteria</taxon>
        <taxon>Bacillati</taxon>
        <taxon>Bacillota</taxon>
        <taxon>Tissierellia</taxon>
        <taxon>Tissierellales</taxon>
        <taxon>Peptoniphilaceae</taxon>
        <taxon>Helcococcus</taxon>
    </lineage>
</organism>
<feature type="binding site" evidence="7">
    <location>
        <position position="167"/>
    </location>
    <ligand>
        <name>substrate</name>
    </ligand>
</feature>
<feature type="binding site" evidence="7">
    <location>
        <position position="302"/>
    </location>
    <ligand>
        <name>Fe cation</name>
        <dbReference type="ChEBI" id="CHEBI:24875"/>
    </ligand>
</feature>
<evidence type="ECO:0000256" key="5">
    <source>
        <dbReference type="ARBA" id="ARBA00023315"/>
    </source>
</evidence>
<dbReference type="RefSeq" id="WP_408126358.1">
    <property type="nucleotide sequence ID" value="NZ_JBFNFH010000004.1"/>
</dbReference>
<comment type="cofactor">
    <cofactor evidence="7">
        <name>Fe(2+)</name>
        <dbReference type="ChEBI" id="CHEBI:29033"/>
    </cofactor>
    <text evidence="7">Binds 1 Fe(2+) ion per subunit.</text>
</comment>
<keyword evidence="5 7" id="KW-0012">Acyltransferase</keyword>
<feature type="domain" description="Gcp-like" evidence="8">
    <location>
        <begin position="23"/>
        <end position="308"/>
    </location>
</feature>
<feature type="binding site" evidence="7">
    <location>
        <position position="180"/>
    </location>
    <ligand>
        <name>substrate</name>
    </ligand>
</feature>
<feature type="binding site" evidence="7">
    <location>
        <begin position="134"/>
        <end position="138"/>
    </location>
    <ligand>
        <name>substrate</name>
    </ligand>
</feature>
<keyword evidence="10" id="KW-1185">Reference proteome</keyword>
<dbReference type="Pfam" id="PF00814">
    <property type="entry name" value="TsaD"/>
    <property type="match status" value="1"/>
</dbReference>
<dbReference type="PROSITE" id="PS01016">
    <property type="entry name" value="GLYCOPROTEASE"/>
    <property type="match status" value="1"/>
</dbReference>
<keyword evidence="2 7" id="KW-0819">tRNA processing</keyword>
<feature type="binding site" evidence="7">
    <location>
        <position position="115"/>
    </location>
    <ligand>
        <name>Fe cation</name>
        <dbReference type="ChEBI" id="CHEBI:24875"/>
    </ligand>
</feature>
<dbReference type="Gene3D" id="3.30.420.40">
    <property type="match status" value="2"/>
</dbReference>
<evidence type="ECO:0000256" key="3">
    <source>
        <dbReference type="ARBA" id="ARBA00022723"/>
    </source>
</evidence>
<evidence type="ECO:0000256" key="2">
    <source>
        <dbReference type="ARBA" id="ARBA00022694"/>
    </source>
</evidence>
<feature type="binding site" evidence="7">
    <location>
        <position position="274"/>
    </location>
    <ligand>
        <name>substrate</name>
    </ligand>
</feature>
<dbReference type="SUPFAM" id="SSF53067">
    <property type="entry name" value="Actin-like ATPase domain"/>
    <property type="match status" value="2"/>
</dbReference>
<proteinExistence type="inferred from homology"/>
<dbReference type="NCBIfam" id="TIGR03723">
    <property type="entry name" value="T6A_TsaD_YgjD"/>
    <property type="match status" value="1"/>
</dbReference>
<dbReference type="InterPro" id="IPR043129">
    <property type="entry name" value="ATPase_NBD"/>
</dbReference>
<sequence>MRIMGIESSCDETSISIIEDGRKILSNVIFTQIDTHKVYGGVVPEIASREHIKAISYVAKEALEEAKIGFNDVDLIAVTKGPGLVGALLVGISYAKGLSLALDTPLIGVNHMEGHICANYLEFPELEPPFVSLVVSGGHTYLVDVLSYTDYRVIGKTRDDAAGESFDKVSRALGFGYPGGPAIQNASYKGNKNAIDFPRVMLEKDSYDFSFSGLKTAVLNYLNQEKMAGNEINPYDVAASFQAAVNDVLVEKSLRLLRETGRDKFVLSGGVAANKDLREHLESQLSDMNVKLYYPPLKLCTDNAAMIATAGYYNYLEYGADNLRVNVIPNLGLEKENND</sequence>
<keyword evidence="4 7" id="KW-0408">Iron</keyword>
<name>A0ABW9F573_9FIRM</name>
<dbReference type="GO" id="GO:0061711">
    <property type="term" value="F:tRNA N(6)-L-threonylcarbamoyladenine synthase activity"/>
    <property type="evidence" value="ECO:0007669"/>
    <property type="project" value="UniProtKB-EC"/>
</dbReference>
<protein>
    <recommendedName>
        <fullName evidence="7">tRNA N6-adenosine threonylcarbamoyltransferase</fullName>
        <ecNumber evidence="7">2.3.1.234</ecNumber>
    </recommendedName>
    <alternativeName>
        <fullName evidence="7">N6-L-threonylcarbamoyladenine synthase</fullName>
        <shortName evidence="7">t(6)A synthase</shortName>
    </alternativeName>
    <alternativeName>
        <fullName evidence="7">t(6)A37 threonylcarbamoyladenosine biosynthesis protein TsaD</fullName>
    </alternativeName>
    <alternativeName>
        <fullName evidence="7">tRNA threonylcarbamoyladenosine biosynthesis protein TsaD</fullName>
    </alternativeName>
</protein>
<gene>
    <name evidence="7 9" type="primary">tsaD</name>
    <name evidence="9" type="ORF">ABGF40_02810</name>
</gene>
<keyword evidence="7" id="KW-0963">Cytoplasm</keyword>
<evidence type="ECO:0000256" key="6">
    <source>
        <dbReference type="ARBA" id="ARBA00048117"/>
    </source>
</evidence>
<dbReference type="InterPro" id="IPR000905">
    <property type="entry name" value="Gcp-like_dom"/>
</dbReference>
<evidence type="ECO:0000313" key="9">
    <source>
        <dbReference type="EMBL" id="MFM1524596.1"/>
    </source>
</evidence>
<comment type="caution">
    <text evidence="7">Lacks conserved residue(s) required for the propagation of feature annotation.</text>
</comment>
<dbReference type="EMBL" id="JBFNFH010000004">
    <property type="protein sequence ID" value="MFM1524596.1"/>
    <property type="molecule type" value="Genomic_DNA"/>
</dbReference>
<accession>A0ABW9F573</accession>
<dbReference type="InterPro" id="IPR017861">
    <property type="entry name" value="KAE1/TsaD"/>
</dbReference>